<accession>A0A5N5SVS3</accession>
<name>A0A5N5SVS3_9CRUS</name>
<dbReference type="AlphaFoldDB" id="A0A5N5SVS3"/>
<evidence type="ECO:0000313" key="2">
    <source>
        <dbReference type="EMBL" id="KAB7498323.1"/>
    </source>
</evidence>
<feature type="domain" description="Selenocysteine-specific elongation factor C-terminal RIFT" evidence="1">
    <location>
        <begin position="3"/>
        <end position="95"/>
    </location>
</feature>
<evidence type="ECO:0000259" key="1">
    <source>
        <dbReference type="Pfam" id="PF21131"/>
    </source>
</evidence>
<dbReference type="OrthoDB" id="2067at2759"/>
<comment type="caution">
    <text evidence="2">The sequence shown here is derived from an EMBL/GenBank/DDBJ whole genome shotgun (WGS) entry which is preliminary data.</text>
</comment>
<keyword evidence="3" id="KW-1185">Reference proteome</keyword>
<sequence>MNNDSELIVKNLVKKGTDITLFQGLKVSLCSGEKGLIDSYFGQSGKVKIRLLNDLNDDTKKKLKAIADSKKRGKKIVDANTVGTIPIKIYNFELFIEDLFNS</sequence>
<dbReference type="Pfam" id="PF21131">
    <property type="entry name" value="eEFSec_4th"/>
    <property type="match status" value="1"/>
</dbReference>
<organism evidence="2 3">
    <name type="scientific">Armadillidium nasatum</name>
    <dbReference type="NCBI Taxonomy" id="96803"/>
    <lineage>
        <taxon>Eukaryota</taxon>
        <taxon>Metazoa</taxon>
        <taxon>Ecdysozoa</taxon>
        <taxon>Arthropoda</taxon>
        <taxon>Crustacea</taxon>
        <taxon>Multicrustacea</taxon>
        <taxon>Malacostraca</taxon>
        <taxon>Eumalacostraca</taxon>
        <taxon>Peracarida</taxon>
        <taxon>Isopoda</taxon>
        <taxon>Oniscidea</taxon>
        <taxon>Crinocheta</taxon>
        <taxon>Armadillidiidae</taxon>
        <taxon>Armadillidium</taxon>
    </lineage>
</organism>
<dbReference type="InterPro" id="IPR049394">
    <property type="entry name" value="eEFSec_C"/>
</dbReference>
<proteinExistence type="predicted"/>
<reference evidence="2 3" key="1">
    <citation type="journal article" date="2019" name="PLoS Biol.">
        <title>Sex chromosomes control vertical transmission of feminizing Wolbachia symbionts in an isopod.</title>
        <authorList>
            <person name="Becking T."/>
            <person name="Chebbi M.A."/>
            <person name="Giraud I."/>
            <person name="Moumen B."/>
            <person name="Laverre T."/>
            <person name="Caubet Y."/>
            <person name="Peccoud J."/>
            <person name="Gilbert C."/>
            <person name="Cordaux R."/>
        </authorList>
    </citation>
    <scope>NUCLEOTIDE SEQUENCE [LARGE SCALE GENOMIC DNA]</scope>
    <source>
        <strain evidence="2">ANa2</strain>
        <tissue evidence="2">Whole body excluding digestive tract and cuticle</tissue>
    </source>
</reference>
<protein>
    <recommendedName>
        <fullName evidence="1">Selenocysteine-specific elongation factor C-terminal RIFT domain-containing protein</fullName>
    </recommendedName>
</protein>
<dbReference type="EMBL" id="SEYY01019380">
    <property type="protein sequence ID" value="KAB7498323.1"/>
    <property type="molecule type" value="Genomic_DNA"/>
</dbReference>
<evidence type="ECO:0000313" key="3">
    <source>
        <dbReference type="Proteomes" id="UP000326759"/>
    </source>
</evidence>
<gene>
    <name evidence="2" type="ORF">Anas_05297</name>
</gene>
<dbReference type="Proteomes" id="UP000326759">
    <property type="component" value="Unassembled WGS sequence"/>
</dbReference>